<dbReference type="Proteomes" id="UP000326924">
    <property type="component" value="Unassembled WGS sequence"/>
</dbReference>
<reference evidence="3 4" key="1">
    <citation type="submission" date="2019-09" db="EMBL/GenBank/DDBJ databases">
        <title>Draft genome of the ectomycorrhizal ascomycete Sphaerosporella brunnea.</title>
        <authorList>
            <consortium name="DOE Joint Genome Institute"/>
            <person name="Benucci G.M."/>
            <person name="Marozzi G."/>
            <person name="Antonielli L."/>
            <person name="Sanchez S."/>
            <person name="Marco P."/>
            <person name="Wang X."/>
            <person name="Falini L.B."/>
            <person name="Barry K."/>
            <person name="Haridas S."/>
            <person name="Lipzen A."/>
            <person name="Labutti K."/>
            <person name="Grigoriev I.V."/>
            <person name="Murat C."/>
            <person name="Martin F."/>
            <person name="Albertini E."/>
            <person name="Donnini D."/>
            <person name="Bonito G."/>
        </authorList>
    </citation>
    <scope>NUCLEOTIDE SEQUENCE [LARGE SCALE GENOMIC DNA]</scope>
    <source>
        <strain evidence="3 4">Sb_GMNB300</strain>
    </source>
</reference>
<dbReference type="Gene3D" id="3.30.710.10">
    <property type="entry name" value="Potassium Channel Kv1.1, Chain A"/>
    <property type="match status" value="1"/>
</dbReference>
<keyword evidence="4" id="KW-1185">Reference proteome</keyword>
<gene>
    <name evidence="3" type="ORF">FN846DRAFT_952895</name>
</gene>
<comment type="caution">
    <text evidence="3">The sequence shown here is derived from an EMBL/GenBank/DDBJ whole genome shotgun (WGS) entry which is preliminary data.</text>
</comment>
<name>A0A5J5EV69_9PEZI</name>
<feature type="compositionally biased region" description="Polar residues" evidence="1">
    <location>
        <begin position="39"/>
        <end position="48"/>
    </location>
</feature>
<feature type="compositionally biased region" description="Low complexity" evidence="1">
    <location>
        <begin position="49"/>
        <end position="83"/>
    </location>
</feature>
<evidence type="ECO:0000313" key="3">
    <source>
        <dbReference type="EMBL" id="KAA8904411.1"/>
    </source>
</evidence>
<feature type="compositionally biased region" description="Basic and acidic residues" evidence="1">
    <location>
        <begin position="314"/>
        <end position="323"/>
    </location>
</feature>
<dbReference type="InParanoid" id="A0A5J5EV69"/>
<dbReference type="PANTHER" id="PTHR47843">
    <property type="entry name" value="BTB DOMAIN-CONTAINING PROTEIN-RELATED"/>
    <property type="match status" value="1"/>
</dbReference>
<feature type="region of interest" description="Disordered" evidence="1">
    <location>
        <begin position="314"/>
        <end position="350"/>
    </location>
</feature>
<feature type="region of interest" description="Disordered" evidence="1">
    <location>
        <begin position="1"/>
        <end position="90"/>
    </location>
</feature>
<accession>A0A5J5EV69</accession>
<protein>
    <recommendedName>
        <fullName evidence="2">BTB domain-containing protein</fullName>
    </recommendedName>
</protein>
<dbReference type="OrthoDB" id="3926209at2759"/>
<dbReference type="InterPro" id="IPR000210">
    <property type="entry name" value="BTB/POZ_dom"/>
</dbReference>
<evidence type="ECO:0000259" key="2">
    <source>
        <dbReference type="PROSITE" id="PS50097"/>
    </source>
</evidence>
<evidence type="ECO:0000313" key="4">
    <source>
        <dbReference type="Proteomes" id="UP000326924"/>
    </source>
</evidence>
<organism evidence="3 4">
    <name type="scientific">Sphaerosporella brunnea</name>
    <dbReference type="NCBI Taxonomy" id="1250544"/>
    <lineage>
        <taxon>Eukaryota</taxon>
        <taxon>Fungi</taxon>
        <taxon>Dikarya</taxon>
        <taxon>Ascomycota</taxon>
        <taxon>Pezizomycotina</taxon>
        <taxon>Pezizomycetes</taxon>
        <taxon>Pezizales</taxon>
        <taxon>Pyronemataceae</taxon>
        <taxon>Sphaerosporella</taxon>
    </lineage>
</organism>
<proteinExistence type="predicted"/>
<dbReference type="PANTHER" id="PTHR47843:SF3">
    <property type="entry name" value="BTB DOMAIN-CONTAINING PROTEIN"/>
    <property type="match status" value="1"/>
</dbReference>
<dbReference type="EMBL" id="VXIS01000109">
    <property type="protein sequence ID" value="KAA8904411.1"/>
    <property type="molecule type" value="Genomic_DNA"/>
</dbReference>
<dbReference type="PROSITE" id="PS50097">
    <property type="entry name" value="BTB"/>
    <property type="match status" value="1"/>
</dbReference>
<evidence type="ECO:0000256" key="1">
    <source>
        <dbReference type="SAM" id="MobiDB-lite"/>
    </source>
</evidence>
<dbReference type="AlphaFoldDB" id="A0A5J5EV69"/>
<sequence length="350" mass="38408">MASDADSSRLLSVEVEESGAQNPEESLQIGESMEGLESTVDSIDQTLTGESFSASAGGGFSASAGGEDSTTNAAAAADPASTEAAREEAKPEGLFEPMEFVEKKMTYIDYLKSPVVLIKVGTPPDDTILAAHMALLQKSPWFTEACDGWTHETPASERVVPLPDIDIDTVGSFLEYLYTGEYVPRLLPGASGKGEDMVLEDISDSDVDEDGGNLLKHAMVYTLAEKLQMPELKHLAHSKIHRINSTAKGELRYAKFVYENTTKEDKTIRQPIASFWAHRSHFLRHEAEEEFKNMVLEFPQFAYDILSIVLDQKEKGKDKEQKRPAAGPPDEDGPISATKTPRTGRKRPRV</sequence>
<dbReference type="CDD" id="cd18186">
    <property type="entry name" value="BTB_POZ_ZBTB_KLHL-like"/>
    <property type="match status" value="1"/>
</dbReference>
<dbReference type="SUPFAM" id="SSF54695">
    <property type="entry name" value="POZ domain"/>
    <property type="match status" value="1"/>
</dbReference>
<dbReference type="InterPro" id="IPR011333">
    <property type="entry name" value="SKP1/BTB/POZ_sf"/>
</dbReference>
<feature type="domain" description="BTB" evidence="2">
    <location>
        <begin position="114"/>
        <end position="181"/>
    </location>
</feature>